<dbReference type="EMBL" id="CP002453">
    <property type="protein sequence ID" value="ADV48832.1"/>
    <property type="molecule type" value="Genomic_DNA"/>
</dbReference>
<reference evidence="1 2" key="1">
    <citation type="journal article" date="2010" name="Stand. Genomic Sci.">
        <title>Complete genome sequence of Cellulophaga algicola type strain (IC166).</title>
        <authorList>
            <person name="Abt B."/>
            <person name="Lu M."/>
            <person name="Misra M."/>
            <person name="Han C."/>
            <person name="Nolan M."/>
            <person name="Lucas S."/>
            <person name="Hammon N."/>
            <person name="Deshpande S."/>
            <person name="Cheng J.F."/>
            <person name="Tapia R."/>
            <person name="Goodwin L."/>
            <person name="Pitluck S."/>
            <person name="Liolios K."/>
            <person name="Pagani I."/>
            <person name="Ivanova N."/>
            <person name="Mavromatis K."/>
            <person name="Ovchinikova G."/>
            <person name="Pati A."/>
            <person name="Chen A."/>
            <person name="Palaniappan K."/>
            <person name="Land M."/>
            <person name="Hauser L."/>
            <person name="Chang Y.J."/>
            <person name="Jeffries C.D."/>
            <person name="Detter J.C."/>
            <person name="Brambilla E."/>
            <person name="Rohde M."/>
            <person name="Tindall B.J."/>
            <person name="Goker M."/>
            <person name="Woyke T."/>
            <person name="Bristow J."/>
            <person name="Eisen J.A."/>
            <person name="Markowitz V."/>
            <person name="Hugenholtz P."/>
            <person name="Kyrpides N.C."/>
            <person name="Klenk H.P."/>
            <person name="Lapidus A."/>
        </authorList>
    </citation>
    <scope>NUCLEOTIDE SEQUENCE [LARGE SCALE GENOMIC DNA]</scope>
    <source>
        <strain evidence="2">DSM 14237 / IC166 / ACAM 630</strain>
    </source>
</reference>
<proteinExistence type="predicted"/>
<gene>
    <name evidence="1" type="ordered locus">Celal_1521</name>
</gene>
<dbReference type="HOGENOM" id="CLU_945590_0_0_10"/>
<organism evidence="1 2">
    <name type="scientific">Cellulophaga algicola (strain DSM 14237 / IC166 / ACAM 630)</name>
    <dbReference type="NCBI Taxonomy" id="688270"/>
    <lineage>
        <taxon>Bacteria</taxon>
        <taxon>Pseudomonadati</taxon>
        <taxon>Bacteroidota</taxon>
        <taxon>Flavobacteriia</taxon>
        <taxon>Flavobacteriales</taxon>
        <taxon>Flavobacteriaceae</taxon>
        <taxon>Cellulophaga</taxon>
    </lineage>
</organism>
<accession>E6XAD3</accession>
<name>E6XAD3_CELAD</name>
<dbReference type="AlphaFoldDB" id="E6XAD3"/>
<dbReference type="eggNOG" id="COG0848">
    <property type="taxonomic scope" value="Bacteria"/>
</dbReference>
<evidence type="ECO:0000313" key="1">
    <source>
        <dbReference type="EMBL" id="ADV48832.1"/>
    </source>
</evidence>
<dbReference type="KEGG" id="cao:Celal_1521"/>
<sequence>MRNTFFIFFILFGIVIHGQNKISENVLMECIYRNYPDHGVALKQLILDFEDKLLQEKVIADFSGSSYRRVINQMAKDTFLTNQFFFNFSDEWEKVANSFDRINKNCRNTILKENSLPFELKVSDLISKKNRQSSSDIAQIMLQIFSDKDLELEYIKLNLFLFMATSATTNIDGSDKLLPPISYSENAFQIEINSHNEIYYADTVVSINELSELLKAYLLKNTSNATILISYSENTTYGDYIKLQQAVVRSIVALKQEYALDIYDLSYDALKIGDKDKVDLMYPLNSIETEVKNH</sequence>
<dbReference type="Proteomes" id="UP000008634">
    <property type="component" value="Chromosome"/>
</dbReference>
<dbReference type="OrthoDB" id="1442765at2"/>
<dbReference type="RefSeq" id="WP_013550313.1">
    <property type="nucleotide sequence ID" value="NC_014934.1"/>
</dbReference>
<evidence type="ECO:0000313" key="2">
    <source>
        <dbReference type="Proteomes" id="UP000008634"/>
    </source>
</evidence>
<keyword evidence="2" id="KW-1185">Reference proteome</keyword>
<dbReference type="STRING" id="688270.Celal_1521"/>
<protein>
    <submittedName>
        <fullName evidence="1">Uncharacterized protein</fullName>
    </submittedName>
</protein>